<feature type="region of interest" description="Disordered" evidence="1">
    <location>
        <begin position="1"/>
        <end position="28"/>
    </location>
</feature>
<reference evidence="3" key="1">
    <citation type="journal article" date="2014" name="Proc. Natl. Acad. Sci. U.S.A.">
        <title>Extensive sampling of basidiomycete genomes demonstrates inadequacy of the white-rot/brown-rot paradigm for wood decay fungi.</title>
        <authorList>
            <person name="Riley R."/>
            <person name="Salamov A.A."/>
            <person name="Brown D.W."/>
            <person name="Nagy L.G."/>
            <person name="Floudas D."/>
            <person name="Held B.W."/>
            <person name="Levasseur A."/>
            <person name="Lombard V."/>
            <person name="Morin E."/>
            <person name="Otillar R."/>
            <person name="Lindquist E.A."/>
            <person name="Sun H."/>
            <person name="LaButti K.M."/>
            <person name="Schmutz J."/>
            <person name="Jabbour D."/>
            <person name="Luo H."/>
            <person name="Baker S.E."/>
            <person name="Pisabarro A.G."/>
            <person name="Walton J.D."/>
            <person name="Blanchette R.A."/>
            <person name="Henrissat B."/>
            <person name="Martin F."/>
            <person name="Cullen D."/>
            <person name="Hibbett D.S."/>
            <person name="Grigoriev I.V."/>
        </authorList>
    </citation>
    <scope>NUCLEOTIDE SEQUENCE [LARGE SCALE GENOMIC DNA]</scope>
    <source>
        <strain evidence="3">CBS 339.88</strain>
    </source>
</reference>
<sequence>MQHTQHNLRRLTTNSGPPEDLHDYPCRQSSESACHRQCRGRHFQFHPNGPSGSESGSGSSSLTIYSLPLPFRPRSLAISIDGHHIE</sequence>
<proteinExistence type="predicted"/>
<protein>
    <submittedName>
        <fullName evidence="2">Uncharacterized protein</fullName>
    </submittedName>
</protein>
<evidence type="ECO:0000256" key="1">
    <source>
        <dbReference type="SAM" id="MobiDB-lite"/>
    </source>
</evidence>
<feature type="compositionally biased region" description="Polar residues" evidence="1">
    <location>
        <begin position="1"/>
        <end position="16"/>
    </location>
</feature>
<accession>A0A067T5S1</accession>
<keyword evidence="3" id="KW-1185">Reference proteome</keyword>
<dbReference type="AlphaFoldDB" id="A0A067T5S1"/>
<dbReference type="Proteomes" id="UP000027222">
    <property type="component" value="Unassembled WGS sequence"/>
</dbReference>
<dbReference type="HOGENOM" id="CLU_2498040_0_0_1"/>
<feature type="compositionally biased region" description="Low complexity" evidence="1">
    <location>
        <begin position="49"/>
        <end position="61"/>
    </location>
</feature>
<evidence type="ECO:0000313" key="2">
    <source>
        <dbReference type="EMBL" id="KDR78441.1"/>
    </source>
</evidence>
<evidence type="ECO:0000313" key="3">
    <source>
        <dbReference type="Proteomes" id="UP000027222"/>
    </source>
</evidence>
<organism evidence="2 3">
    <name type="scientific">Galerina marginata (strain CBS 339.88)</name>
    <dbReference type="NCBI Taxonomy" id="685588"/>
    <lineage>
        <taxon>Eukaryota</taxon>
        <taxon>Fungi</taxon>
        <taxon>Dikarya</taxon>
        <taxon>Basidiomycota</taxon>
        <taxon>Agaricomycotina</taxon>
        <taxon>Agaricomycetes</taxon>
        <taxon>Agaricomycetidae</taxon>
        <taxon>Agaricales</taxon>
        <taxon>Agaricineae</taxon>
        <taxon>Strophariaceae</taxon>
        <taxon>Galerina</taxon>
    </lineage>
</organism>
<gene>
    <name evidence="2" type="ORF">GALMADRAFT_266005</name>
</gene>
<feature type="region of interest" description="Disordered" evidence="1">
    <location>
        <begin position="41"/>
        <end position="63"/>
    </location>
</feature>
<name>A0A067T5S1_GALM3</name>
<dbReference type="EMBL" id="KL142374">
    <property type="protein sequence ID" value="KDR78441.1"/>
    <property type="molecule type" value="Genomic_DNA"/>
</dbReference>